<dbReference type="Pfam" id="PF04239">
    <property type="entry name" value="DUF421"/>
    <property type="match status" value="1"/>
</dbReference>
<accession>A0ABT9PJ25</accession>
<evidence type="ECO:0000256" key="4">
    <source>
        <dbReference type="ARBA" id="ARBA00022692"/>
    </source>
</evidence>
<evidence type="ECO:0000259" key="8">
    <source>
        <dbReference type="Pfam" id="PF04239"/>
    </source>
</evidence>
<evidence type="ECO:0000256" key="7">
    <source>
        <dbReference type="SAM" id="Phobius"/>
    </source>
</evidence>
<feature type="transmembrane region" description="Helical" evidence="7">
    <location>
        <begin position="12"/>
        <end position="37"/>
    </location>
</feature>
<evidence type="ECO:0000256" key="6">
    <source>
        <dbReference type="ARBA" id="ARBA00023136"/>
    </source>
</evidence>
<reference evidence="9 10" key="1">
    <citation type="submission" date="2023-07" db="EMBL/GenBank/DDBJ databases">
        <title>Sequencing the genomes of 1000 actinobacteria strains.</title>
        <authorList>
            <person name="Klenk H.-P."/>
        </authorList>
    </citation>
    <scope>NUCLEOTIDE SEQUENCE [LARGE SCALE GENOMIC DNA]</scope>
    <source>
        <strain evidence="9 10">DSM 19515</strain>
    </source>
</reference>
<evidence type="ECO:0000256" key="2">
    <source>
        <dbReference type="ARBA" id="ARBA00006448"/>
    </source>
</evidence>
<feature type="domain" description="YetF C-terminal" evidence="8">
    <location>
        <begin position="101"/>
        <end position="165"/>
    </location>
</feature>
<protein>
    <submittedName>
        <fullName evidence="9">Uncharacterized membrane protein YcaP (DUF421 family)</fullName>
    </submittedName>
</protein>
<sequence length="199" mass="21356">MEINGLSFGELLGITGLQALAVVVGTVAMYAFLLLILRVIGQRVSARLSTHDMAAIIIVGAIAGRSTLGHTPTLAGGAIALVTLFLMRSVLGRMRHNPHGDSLINNPPIVVMARTDIFPDSLHHARVTEAELWMALRQAGVRNDDEIAAVVFEPNGQFSVLRTGVPIDPRILEHVDGADRIPREYIGDKHFGDLDGQGG</sequence>
<dbReference type="Gene3D" id="3.30.240.20">
    <property type="entry name" value="bsu07140 like domains"/>
    <property type="match status" value="1"/>
</dbReference>
<keyword evidence="10" id="KW-1185">Reference proteome</keyword>
<dbReference type="RefSeq" id="WP_307634958.1">
    <property type="nucleotide sequence ID" value="NZ_JAUSQL010000001.1"/>
</dbReference>
<dbReference type="PANTHER" id="PTHR34582">
    <property type="entry name" value="UPF0702 TRANSMEMBRANE PROTEIN YCAP"/>
    <property type="match status" value="1"/>
</dbReference>
<keyword evidence="5 7" id="KW-1133">Transmembrane helix</keyword>
<gene>
    <name evidence="9" type="ORF">J2S45_001393</name>
</gene>
<evidence type="ECO:0000256" key="1">
    <source>
        <dbReference type="ARBA" id="ARBA00004651"/>
    </source>
</evidence>
<feature type="transmembrane region" description="Helical" evidence="7">
    <location>
        <begin position="74"/>
        <end position="91"/>
    </location>
</feature>
<name>A0ABT9PJ25_9ACTO</name>
<keyword evidence="4 7" id="KW-0812">Transmembrane</keyword>
<comment type="subcellular location">
    <subcellularLocation>
        <location evidence="1">Cell membrane</location>
        <topology evidence="1">Multi-pass membrane protein</topology>
    </subcellularLocation>
</comment>
<dbReference type="EMBL" id="JAUSQL010000001">
    <property type="protein sequence ID" value="MDP9832714.1"/>
    <property type="molecule type" value="Genomic_DNA"/>
</dbReference>
<organism evidence="9 10">
    <name type="scientific">Trueperella abortisuis</name>
    <dbReference type="NCBI Taxonomy" id="445930"/>
    <lineage>
        <taxon>Bacteria</taxon>
        <taxon>Bacillati</taxon>
        <taxon>Actinomycetota</taxon>
        <taxon>Actinomycetes</taxon>
        <taxon>Actinomycetales</taxon>
        <taxon>Actinomycetaceae</taxon>
        <taxon>Trueperella</taxon>
    </lineage>
</organism>
<dbReference type="InterPro" id="IPR007353">
    <property type="entry name" value="DUF421"/>
</dbReference>
<dbReference type="Proteomes" id="UP001230145">
    <property type="component" value="Unassembled WGS sequence"/>
</dbReference>
<keyword evidence="3" id="KW-1003">Cell membrane</keyword>
<evidence type="ECO:0000313" key="9">
    <source>
        <dbReference type="EMBL" id="MDP9832714.1"/>
    </source>
</evidence>
<proteinExistence type="inferred from homology"/>
<comment type="similarity">
    <text evidence="2">Belongs to the UPF0702 family.</text>
</comment>
<keyword evidence="6 7" id="KW-0472">Membrane</keyword>
<dbReference type="InterPro" id="IPR023090">
    <property type="entry name" value="UPF0702_alpha/beta_dom_sf"/>
</dbReference>
<feature type="transmembrane region" description="Helical" evidence="7">
    <location>
        <begin position="49"/>
        <end position="68"/>
    </location>
</feature>
<dbReference type="PANTHER" id="PTHR34582:SF6">
    <property type="entry name" value="UPF0702 TRANSMEMBRANE PROTEIN YCAP"/>
    <property type="match status" value="1"/>
</dbReference>
<evidence type="ECO:0000256" key="3">
    <source>
        <dbReference type="ARBA" id="ARBA00022475"/>
    </source>
</evidence>
<comment type="caution">
    <text evidence="9">The sequence shown here is derived from an EMBL/GenBank/DDBJ whole genome shotgun (WGS) entry which is preliminary data.</text>
</comment>
<evidence type="ECO:0000313" key="10">
    <source>
        <dbReference type="Proteomes" id="UP001230145"/>
    </source>
</evidence>
<evidence type="ECO:0000256" key="5">
    <source>
        <dbReference type="ARBA" id="ARBA00022989"/>
    </source>
</evidence>